<reference evidence="2" key="2">
    <citation type="submission" date="2013-12" db="EMBL/GenBank/DDBJ databases">
        <title>Evolution of pathogenesis and genome organization in the Tremellales.</title>
        <authorList>
            <person name="Cuomo C."/>
            <person name="Litvintseva A."/>
            <person name="Heitman J."/>
            <person name="Chen Y."/>
            <person name="Sun S."/>
            <person name="Springer D."/>
            <person name="Dromer F."/>
            <person name="Young S."/>
            <person name="Zeng Q."/>
            <person name="Chapman S."/>
            <person name="Gujja S."/>
            <person name="Saif S."/>
            <person name="Birren B."/>
        </authorList>
    </citation>
    <scope>NUCLEOTIDE SEQUENCE [LARGE SCALE GENOMIC DNA]</scope>
    <source>
        <strain evidence="2">CBS 10435</strain>
    </source>
</reference>
<dbReference type="AlphaFoldDB" id="A0A1B9IV68"/>
<dbReference type="PANTHER" id="PTHR36839">
    <property type="entry name" value="METALLO-BETA-LACTAMASE FAMILY PROTEIN (AFU_ORTHOLOGUE AFUA_5G12770)"/>
    <property type="match status" value="1"/>
</dbReference>
<accession>A0A1B9IV68</accession>
<dbReference type="Proteomes" id="UP000092583">
    <property type="component" value="Unassembled WGS sequence"/>
</dbReference>
<dbReference type="Gene3D" id="3.60.15.10">
    <property type="entry name" value="Ribonuclease Z/Hydroxyacylglutathione hydrolase-like"/>
    <property type="match status" value="1"/>
</dbReference>
<dbReference type="PANTHER" id="PTHR36839:SF1">
    <property type="entry name" value="METALLO-BETA-LACTAMASE FAMILY PROTEIN (AFU_ORTHOLOGUE AFUA_5G12770)"/>
    <property type="match status" value="1"/>
</dbReference>
<keyword evidence="1" id="KW-0378">Hydrolase</keyword>
<dbReference type="EMBL" id="KI669460">
    <property type="protein sequence ID" value="OCF59430.1"/>
    <property type="molecule type" value="Genomic_DNA"/>
</dbReference>
<protein>
    <submittedName>
        <fullName evidence="1">Hydrolase</fullName>
    </submittedName>
</protein>
<organism evidence="1 2">
    <name type="scientific">Kwoniella mangroviensis CBS 10435</name>
    <dbReference type="NCBI Taxonomy" id="1331196"/>
    <lineage>
        <taxon>Eukaryota</taxon>
        <taxon>Fungi</taxon>
        <taxon>Dikarya</taxon>
        <taxon>Basidiomycota</taxon>
        <taxon>Agaricomycotina</taxon>
        <taxon>Tremellomycetes</taxon>
        <taxon>Tremellales</taxon>
        <taxon>Cryptococcaceae</taxon>
        <taxon>Kwoniella</taxon>
    </lineage>
</organism>
<evidence type="ECO:0000313" key="1">
    <source>
        <dbReference type="EMBL" id="OCF59430.1"/>
    </source>
</evidence>
<evidence type="ECO:0000313" key="2">
    <source>
        <dbReference type="Proteomes" id="UP000092583"/>
    </source>
</evidence>
<name>A0A1B9IV68_9TREE</name>
<keyword evidence="2" id="KW-1185">Reference proteome</keyword>
<dbReference type="STRING" id="1331196.A0A1B9IV68"/>
<gene>
    <name evidence="1" type="ORF">L486_02095</name>
</gene>
<dbReference type="OrthoDB" id="17458at2759"/>
<proteinExistence type="predicted"/>
<dbReference type="SUPFAM" id="SSF56281">
    <property type="entry name" value="Metallo-hydrolase/oxidoreductase"/>
    <property type="match status" value="1"/>
</dbReference>
<reference evidence="1 2" key="1">
    <citation type="submission" date="2013-07" db="EMBL/GenBank/DDBJ databases">
        <title>The Genome Sequence of Kwoniella mangroviensis CBS10435.</title>
        <authorList>
            <consortium name="The Broad Institute Genome Sequencing Platform"/>
            <person name="Cuomo C."/>
            <person name="Litvintseva A."/>
            <person name="Chen Y."/>
            <person name="Heitman J."/>
            <person name="Sun S."/>
            <person name="Springer D."/>
            <person name="Dromer F."/>
            <person name="Young S.K."/>
            <person name="Zeng Q."/>
            <person name="Gargeya S."/>
            <person name="Fitzgerald M."/>
            <person name="Abouelleil A."/>
            <person name="Alvarado L."/>
            <person name="Berlin A.M."/>
            <person name="Chapman S.B."/>
            <person name="Dewar J."/>
            <person name="Goldberg J."/>
            <person name="Griggs A."/>
            <person name="Gujja S."/>
            <person name="Hansen M."/>
            <person name="Howarth C."/>
            <person name="Imamovic A."/>
            <person name="Larimer J."/>
            <person name="McCowan C."/>
            <person name="Murphy C."/>
            <person name="Pearson M."/>
            <person name="Priest M."/>
            <person name="Roberts A."/>
            <person name="Saif S."/>
            <person name="Shea T."/>
            <person name="Sykes S."/>
            <person name="Wortman J."/>
            <person name="Nusbaum C."/>
            <person name="Birren B."/>
        </authorList>
    </citation>
    <scope>NUCLEOTIDE SEQUENCE [LARGE SCALE GENOMIC DNA]</scope>
    <source>
        <strain evidence="1 2">CBS 10435</strain>
    </source>
</reference>
<dbReference type="InterPro" id="IPR036866">
    <property type="entry name" value="RibonucZ/Hydroxyglut_hydro"/>
</dbReference>
<sequence>MIPIELEPSPSIPLHSLEALQSDALLPICRACGTQYPLTSSLKRNCAICEDPRQFVPSSGQEWTTLAEMGEGGRKHIMLKDEEDSRISMISCEPAFAINQTPTLIETAEGSYIWDCSSFISLPLIGHLSKLDKPLKAIAISHPHFFSTSLTWSRALKVPLYLCEDDKDWYQRLGDIRPDDQVVWWIGEKEMGRGIMLVQCGGHFPGSSILYWDRLSEPPPPKDNLPTKPTPVSGIIFTADTIMVQPTQKSFSFIWSVPNMIPLRPQSILSIQDCLKHLSFAQATSSWPNRWIRQDAKKALEESVTTFLAAEGWRIDEGELVKLIT</sequence>
<dbReference type="GO" id="GO:0016787">
    <property type="term" value="F:hydrolase activity"/>
    <property type="evidence" value="ECO:0007669"/>
    <property type="project" value="UniProtKB-KW"/>
</dbReference>